<evidence type="ECO:0000313" key="6">
    <source>
        <dbReference type="EMBL" id="PSC69261.1"/>
    </source>
</evidence>
<keyword evidence="6" id="KW-0969">Cilium</keyword>
<evidence type="ECO:0000259" key="5">
    <source>
        <dbReference type="PROSITE" id="PS50966"/>
    </source>
</evidence>
<dbReference type="Pfam" id="PF21771">
    <property type="entry name" value="CFAP58_CC"/>
    <property type="match status" value="1"/>
</dbReference>
<dbReference type="PROSITE" id="PS50966">
    <property type="entry name" value="ZF_SWIM"/>
    <property type="match status" value="1"/>
</dbReference>
<feature type="region of interest" description="Disordered" evidence="4">
    <location>
        <begin position="1155"/>
        <end position="1178"/>
    </location>
</feature>
<evidence type="ECO:0000256" key="2">
    <source>
        <dbReference type="PROSITE-ProRule" id="PRU00325"/>
    </source>
</evidence>
<feature type="coiled-coil region" evidence="3">
    <location>
        <begin position="788"/>
        <end position="836"/>
    </location>
</feature>
<feature type="domain" description="SWIM-type" evidence="5">
    <location>
        <begin position="1104"/>
        <end position="1137"/>
    </location>
</feature>
<comment type="caution">
    <text evidence="6">The sequence shown here is derived from an EMBL/GenBank/DDBJ whole genome shotgun (WGS) entry which is preliminary data.</text>
</comment>
<evidence type="ECO:0000256" key="4">
    <source>
        <dbReference type="SAM" id="MobiDB-lite"/>
    </source>
</evidence>
<dbReference type="STRING" id="554055.A0A2P6V590"/>
<feature type="region of interest" description="Disordered" evidence="4">
    <location>
        <begin position="1250"/>
        <end position="1282"/>
    </location>
</feature>
<dbReference type="OrthoDB" id="264785at2759"/>
<accession>A0A2P6V590</accession>
<dbReference type="Proteomes" id="UP000239649">
    <property type="component" value="Unassembled WGS sequence"/>
</dbReference>
<proteinExistence type="predicted"/>
<gene>
    <name evidence="6" type="ORF">C2E20_7222</name>
</gene>
<reference evidence="6 7" key="1">
    <citation type="journal article" date="2018" name="Plant J.">
        <title>Genome sequences of Chlorella sorokiniana UTEX 1602 and Micractinium conductrix SAG 241.80: implications to maltose excretion by a green alga.</title>
        <authorList>
            <person name="Arriola M.B."/>
            <person name="Velmurugan N."/>
            <person name="Zhang Y."/>
            <person name="Plunkett M.H."/>
            <person name="Hondzo H."/>
            <person name="Barney B.M."/>
        </authorList>
    </citation>
    <scope>NUCLEOTIDE SEQUENCE [LARGE SCALE GENOMIC DNA]</scope>
    <source>
        <strain evidence="6 7">SAG 241.80</strain>
    </source>
</reference>
<feature type="compositionally biased region" description="Basic residues" evidence="4">
    <location>
        <begin position="1335"/>
        <end position="1349"/>
    </location>
</feature>
<dbReference type="Gene3D" id="1.10.287.1490">
    <property type="match status" value="1"/>
</dbReference>
<feature type="region of interest" description="Disordered" evidence="4">
    <location>
        <begin position="382"/>
        <end position="402"/>
    </location>
</feature>
<feature type="compositionally biased region" description="Basic and acidic residues" evidence="4">
    <location>
        <begin position="382"/>
        <end position="394"/>
    </location>
</feature>
<dbReference type="PANTHER" id="PTHR32083:SF0">
    <property type="entry name" value="CILIA AND FLAGELLA-ASSOCIATED PROTEIN 58"/>
    <property type="match status" value="1"/>
</dbReference>
<dbReference type="EMBL" id="LHPF02000028">
    <property type="protein sequence ID" value="PSC69261.1"/>
    <property type="molecule type" value="Genomic_DNA"/>
</dbReference>
<evidence type="ECO:0000313" key="7">
    <source>
        <dbReference type="Proteomes" id="UP000239649"/>
    </source>
</evidence>
<keyword evidence="1 3" id="KW-0175">Coiled coil</keyword>
<organism evidence="6 7">
    <name type="scientific">Micractinium conductrix</name>
    <dbReference type="NCBI Taxonomy" id="554055"/>
    <lineage>
        <taxon>Eukaryota</taxon>
        <taxon>Viridiplantae</taxon>
        <taxon>Chlorophyta</taxon>
        <taxon>core chlorophytes</taxon>
        <taxon>Trebouxiophyceae</taxon>
        <taxon>Chlorellales</taxon>
        <taxon>Chlorellaceae</taxon>
        <taxon>Chlorella clade</taxon>
        <taxon>Micractinium</taxon>
    </lineage>
</organism>
<feature type="coiled-coil region" evidence="3">
    <location>
        <begin position="656"/>
        <end position="683"/>
    </location>
</feature>
<keyword evidence="2" id="KW-0862">Zinc</keyword>
<keyword evidence="6" id="KW-0966">Cell projection</keyword>
<dbReference type="PANTHER" id="PTHR32083">
    <property type="entry name" value="CILIA AND FLAGELLA-ASSOCIATED PROTEIN 58-RELATED"/>
    <property type="match status" value="1"/>
</dbReference>
<sequence>MEQDADTKKEALGGGEGKAYDTIERDFQEVLAQLAGDAALDCFRAEYEKVFRALRKSHDNEKRLLKKCRELNAEIVGGAAKVQAALKLSDEDQATIAALKKEIENSWRMVDGSHEKELKAKEQIAQLKLEISNLTKLLEQGAAVGLAEEADLEELIRQKEELAAERDTQVETIVTLRNEVMGFTAKMQAAEIEKAALEAEILNLRDQVAVRRAEADKELKRRERLEKEMKEMRASLEARQQDIRDKQLAVQQSAEYVEKLKGLLRESQQANERLQKEYNALTEKVGRLHHTLEEHIHANTQLLADNSQRQVEIKAKEDEIRALREEGAKAGKAREVMQVKLQQLEKQKGEVERMRDELKAEAAGLERELELARRQIELERRKQEEMSKERERLNKARTTAENATAKHADLVKVAEMMKRNVEQEMTGHKAELAKQEQTIRALERDKERFASEAAGVNAKYKAAAEEVALRDAAILDLQRRIAEGEARLRQQQELYEAVRSERNNASRSLVEVQDEISELRRRLAVVNHQVDQLKGEIASRDASLQREKYDHAKAETECEALRAELNRVAASVTEREAAMAEGRAQITQLQVVIAEADQARLKLKKEYDLVVSERDVLGTQLVRRNEELRLLYEKIKIQASSLQRGQAAYRDRLNEIRVLKIKVASLKRELAQLKSSVANADVLRREVHHLNRELLAERTKVKALGEELENPLNVHRWRKLEGSDPTTYEMVLKIQALQKRLISKTEEAVEKGLLIQEKERLYLELKSILARQPGPEAAEQLSLYQASLREKTKQMKSLASELNMYQAQVQDYKYEIERLQREMNDVKRKYYDQRRAGYVAEQAQRVGVGASGSGAAGGPAAGGAPAASLPALKQQQGGSRAGSPEDRGDLIPAALSSAAITTASLPASQIQLQKVPSAASSAKASPAAPLSLSPPSCPALQLDQFYRWCREQGYLEVEKKMKACWEGCASHWAWWGRLEVLDLMSDTNNLSTLQKLVWVLLEETHLRYVTNRGLMLAGRTTSEQQRSAAEEEAEVEALVASGKVRPAVVGIPDLTYNVGSNTVCVGDLSCTCPYSVGEEQEERRGSETVSRRLCHCPTFTHGQKNVFFRPRDGFCSCHDQMLHGTCCHLLAAAQLPEFAGLYLPATACQEAENKDEPIPIPAPRTFQQPKSEPLGPDMGGKERATIIAARSASTAAIKRVQSNAEPIVAKLRQDLSYVSHAALTLPREQLAEVADQAAALRQTVEGMLQEAQLPQTEQSAGKKERRVVLRSKDSKQEKTRQPWHRKVRRLLLGRTSKRKRDDEAAQHPKWFPQYLNSQKEKKMRGVTIPGNIHGTTKRGRKGAQASHHRVPQQVKRWKAATAASMRVAARQTAEAAAAAAVAATAAVQ</sequence>
<dbReference type="GO" id="GO:0005856">
    <property type="term" value="C:cytoskeleton"/>
    <property type="evidence" value="ECO:0007669"/>
    <property type="project" value="TreeGrafter"/>
</dbReference>
<keyword evidence="2" id="KW-0479">Metal-binding</keyword>
<evidence type="ECO:0000256" key="3">
    <source>
        <dbReference type="SAM" id="Coils"/>
    </source>
</evidence>
<keyword evidence="7" id="KW-1185">Reference proteome</keyword>
<dbReference type="InterPro" id="IPR007527">
    <property type="entry name" value="Znf_SWIM"/>
</dbReference>
<keyword evidence="6" id="KW-0282">Flagellum</keyword>
<name>A0A2P6V590_9CHLO</name>
<feature type="region of interest" description="Disordered" evidence="4">
    <location>
        <begin position="1327"/>
        <end position="1349"/>
    </location>
</feature>
<dbReference type="GO" id="GO:0008270">
    <property type="term" value="F:zinc ion binding"/>
    <property type="evidence" value="ECO:0007669"/>
    <property type="project" value="UniProtKB-KW"/>
</dbReference>
<feature type="compositionally biased region" description="Basic and acidic residues" evidence="4">
    <location>
        <begin position="1260"/>
        <end position="1280"/>
    </location>
</feature>
<keyword evidence="2" id="KW-0863">Zinc-finger</keyword>
<protein>
    <submittedName>
        <fullName evidence="6">Flagellar associated</fullName>
    </submittedName>
</protein>
<dbReference type="InterPro" id="IPR049270">
    <property type="entry name" value="CFAP58_CC"/>
</dbReference>
<evidence type="ECO:0000256" key="1">
    <source>
        <dbReference type="ARBA" id="ARBA00023054"/>
    </source>
</evidence>